<dbReference type="Proteomes" id="UP000266906">
    <property type="component" value="Unassembled WGS sequence"/>
</dbReference>
<evidence type="ECO:0000313" key="3">
    <source>
        <dbReference type="Proteomes" id="UP000266906"/>
    </source>
</evidence>
<name>A0A3N4RK27_9ACTN</name>
<keyword evidence="3" id="KW-1185">Reference proteome</keyword>
<protein>
    <submittedName>
        <fullName evidence="2">Uncharacterized protein</fullName>
    </submittedName>
</protein>
<keyword evidence="1" id="KW-0472">Membrane</keyword>
<comment type="caution">
    <text evidence="2">The sequence shown here is derived from an EMBL/GenBank/DDBJ whole genome shotgun (WGS) entry which is preliminary data.</text>
</comment>
<dbReference type="AlphaFoldDB" id="A0A3N4RK27"/>
<evidence type="ECO:0000313" key="2">
    <source>
        <dbReference type="EMBL" id="RPE33743.1"/>
    </source>
</evidence>
<feature type="transmembrane region" description="Helical" evidence="1">
    <location>
        <begin position="106"/>
        <end position="134"/>
    </location>
</feature>
<feature type="transmembrane region" description="Helical" evidence="1">
    <location>
        <begin position="75"/>
        <end position="94"/>
    </location>
</feature>
<reference evidence="2 3" key="1">
    <citation type="submission" date="2018-11" db="EMBL/GenBank/DDBJ databases">
        <title>Sequencing the genomes of 1000 actinobacteria strains.</title>
        <authorList>
            <person name="Klenk H.-P."/>
        </authorList>
    </citation>
    <scope>NUCLEOTIDE SEQUENCE [LARGE SCALE GENOMIC DNA]</scope>
    <source>
        <strain evidence="2 3">DSM 44781</strain>
    </source>
</reference>
<sequence length="135" mass="13743">MSSLIALGTGGAATVTTMYLYVGVRGKNKIKVEDDHVPYWAFGIGLLSANAGTAFQNLAGIGQQLSESFQGNAALGDWQTGATAAVLTIAVFGLKPRPWKDALCGAVAPSLFAAAGGLWALPASVLTGLITSFIG</sequence>
<gene>
    <name evidence="2" type="ORF">EDD38_2040</name>
</gene>
<dbReference type="RefSeq" id="WP_123817927.1">
    <property type="nucleotide sequence ID" value="NZ_JBIRTT010000003.1"/>
</dbReference>
<dbReference type="EMBL" id="RKQG01000001">
    <property type="protein sequence ID" value="RPE33743.1"/>
    <property type="molecule type" value="Genomic_DNA"/>
</dbReference>
<proteinExistence type="predicted"/>
<evidence type="ECO:0000256" key="1">
    <source>
        <dbReference type="SAM" id="Phobius"/>
    </source>
</evidence>
<keyword evidence="1" id="KW-0812">Transmembrane</keyword>
<organism evidence="2 3">
    <name type="scientific">Kitasatospora cineracea</name>
    <dbReference type="NCBI Taxonomy" id="88074"/>
    <lineage>
        <taxon>Bacteria</taxon>
        <taxon>Bacillati</taxon>
        <taxon>Actinomycetota</taxon>
        <taxon>Actinomycetes</taxon>
        <taxon>Kitasatosporales</taxon>
        <taxon>Streptomycetaceae</taxon>
        <taxon>Kitasatospora</taxon>
    </lineage>
</organism>
<keyword evidence="1" id="KW-1133">Transmembrane helix</keyword>
<feature type="transmembrane region" description="Helical" evidence="1">
    <location>
        <begin position="6"/>
        <end position="24"/>
    </location>
</feature>
<feature type="transmembrane region" description="Helical" evidence="1">
    <location>
        <begin position="36"/>
        <end position="55"/>
    </location>
</feature>
<accession>A0A3N4RK27</accession>